<proteinExistence type="inferred from homology"/>
<dbReference type="Gene3D" id="3.30.830.10">
    <property type="entry name" value="Metalloenzyme, LuxS/M16 peptidase-like"/>
    <property type="match status" value="2"/>
</dbReference>
<dbReference type="InterPro" id="IPR050361">
    <property type="entry name" value="MPP/UQCRC_Complex"/>
</dbReference>
<dbReference type="PANTHER" id="PTHR11851">
    <property type="entry name" value="METALLOPROTEASE"/>
    <property type="match status" value="1"/>
</dbReference>
<comment type="caution">
    <text evidence="4">The sequence shown here is derived from an EMBL/GenBank/DDBJ whole genome shotgun (WGS) entry which is preliminary data.</text>
</comment>
<reference evidence="4 5" key="1">
    <citation type="journal article" date="2023" name="ISME J.">
        <title>Cultivation and genomic characterization of novel and ubiquitous marine nitrite-oxidizing bacteria from the Nitrospirales.</title>
        <authorList>
            <person name="Mueller A.J."/>
            <person name="Daebeler A."/>
            <person name="Herbold C.W."/>
            <person name="Kirkegaard R.H."/>
            <person name="Daims H."/>
        </authorList>
    </citation>
    <scope>NUCLEOTIDE SEQUENCE [LARGE SCALE GENOMIC DNA]</scope>
    <source>
        <strain evidence="4 5">EB</strain>
    </source>
</reference>
<comment type="similarity">
    <text evidence="1">Belongs to the peptidase M16 family.</text>
</comment>
<dbReference type="PANTHER" id="PTHR11851:SF49">
    <property type="entry name" value="MITOCHONDRIAL-PROCESSING PEPTIDASE SUBUNIT ALPHA"/>
    <property type="match status" value="1"/>
</dbReference>
<evidence type="ECO:0000256" key="1">
    <source>
        <dbReference type="ARBA" id="ARBA00007261"/>
    </source>
</evidence>
<sequence length="524" mass="59908">MMTTTTQNRSTYKILRASCINVFKYGLLFFTLLTVPASAWSQSLEAFEQRVTEHTLKNGWKFILVERPVAPVFAFMTRVDVGSAQEGAGVTGLAHMFEHMAFKGTPRLGTKDYEKEKLALKQLEEAYLIYQQAKFDPQADPAHVAQLFNAFKDKQKAASQYVKKNEFGDIIEREGGVSLNAFTSADVTGYFYALPSNKVELFAYLESERFLEPVFREFYEERDVVMEERRMRTESRPVGRLLEQFTATSFTAHPYHHPVIGYASDIQSYTMTDARDFYRTYYVPTNMVTAIVGDIHPKTLIPLLEKYFGRIPAAPPSPKLRTVEPPSIAEKIITLQDPSQPFYLEGYHKPSITHEDQPVFDAIDDILTNGRTSRFYRSLVRDKKIAVAAGAYGAYPGEKYPHLWVAYAVPGRGVENVTIQQAIREELERLKNEDVTDEELSKFRTRAKANLIYSLKSNLGLAMSLTDYHTLFGDWRELFRYIERFDKVTKEDIRRVAKQTFHASNRVVAQIETAEPPSPATQTH</sequence>
<dbReference type="SUPFAM" id="SSF63411">
    <property type="entry name" value="LuxS/MPP-like metallohydrolase"/>
    <property type="match status" value="2"/>
</dbReference>
<feature type="domain" description="Peptidase M16 N-terminal" evidence="2">
    <location>
        <begin position="68"/>
        <end position="153"/>
    </location>
</feature>
<accession>A0ABU3K4W2</accession>
<dbReference type="InterPro" id="IPR007863">
    <property type="entry name" value="Peptidase_M16_C"/>
</dbReference>
<evidence type="ECO:0000259" key="2">
    <source>
        <dbReference type="Pfam" id="PF00675"/>
    </source>
</evidence>
<dbReference type="EMBL" id="JAQOUE010000001">
    <property type="protein sequence ID" value="MDT7041442.1"/>
    <property type="molecule type" value="Genomic_DNA"/>
</dbReference>
<dbReference type="InterPro" id="IPR011249">
    <property type="entry name" value="Metalloenz_LuxS/M16"/>
</dbReference>
<evidence type="ECO:0000313" key="4">
    <source>
        <dbReference type="EMBL" id="MDT7041442.1"/>
    </source>
</evidence>
<evidence type="ECO:0000259" key="3">
    <source>
        <dbReference type="Pfam" id="PF05193"/>
    </source>
</evidence>
<organism evidence="4 5">
    <name type="scientific">Candidatus Nitronereus thalassa</name>
    <dbReference type="NCBI Taxonomy" id="3020898"/>
    <lineage>
        <taxon>Bacteria</taxon>
        <taxon>Pseudomonadati</taxon>
        <taxon>Nitrospirota</taxon>
        <taxon>Nitrospiria</taxon>
        <taxon>Nitrospirales</taxon>
        <taxon>Nitrospiraceae</taxon>
        <taxon>Candidatus Nitronereus</taxon>
    </lineage>
</organism>
<gene>
    <name evidence="4" type="ORF">PPG34_03720</name>
</gene>
<evidence type="ECO:0000313" key="5">
    <source>
        <dbReference type="Proteomes" id="UP001250932"/>
    </source>
</evidence>
<keyword evidence="5" id="KW-1185">Reference proteome</keyword>
<protein>
    <submittedName>
        <fullName evidence="4">Pitrilysin family protein</fullName>
    </submittedName>
</protein>
<dbReference type="InterPro" id="IPR011765">
    <property type="entry name" value="Pept_M16_N"/>
</dbReference>
<dbReference type="Pfam" id="PF05193">
    <property type="entry name" value="Peptidase_M16_C"/>
    <property type="match status" value="1"/>
</dbReference>
<dbReference type="Pfam" id="PF00675">
    <property type="entry name" value="Peptidase_M16"/>
    <property type="match status" value="1"/>
</dbReference>
<dbReference type="Proteomes" id="UP001250932">
    <property type="component" value="Unassembled WGS sequence"/>
</dbReference>
<dbReference type="RefSeq" id="WP_313831795.1">
    <property type="nucleotide sequence ID" value="NZ_JAQOUE010000001.1"/>
</dbReference>
<feature type="domain" description="Peptidase M16 C-terminal" evidence="3">
    <location>
        <begin position="270"/>
        <end position="443"/>
    </location>
</feature>
<name>A0ABU3K4W2_9BACT</name>